<dbReference type="PROSITE" id="PS51194">
    <property type="entry name" value="HELICASE_CTER"/>
    <property type="match status" value="1"/>
</dbReference>
<dbReference type="InterPro" id="IPR001650">
    <property type="entry name" value="Helicase_C-like"/>
</dbReference>
<dbReference type="GO" id="GO:0036121">
    <property type="term" value="F:double-stranded DNA helicase activity"/>
    <property type="evidence" value="ECO:0007669"/>
    <property type="project" value="TreeGrafter"/>
</dbReference>
<keyword evidence="1" id="KW-0547">Nucleotide-binding</keyword>
<accession>A0A1V6P8M1</accession>
<feature type="compositionally biased region" description="Basic and acidic residues" evidence="2">
    <location>
        <begin position="421"/>
        <end position="432"/>
    </location>
</feature>
<dbReference type="PANTHER" id="PTHR47396">
    <property type="entry name" value="TYPE I RESTRICTION ENZYME ECOKI R PROTEIN"/>
    <property type="match status" value="1"/>
</dbReference>
<feature type="region of interest" description="Disordered" evidence="2">
    <location>
        <begin position="610"/>
        <end position="629"/>
    </location>
</feature>
<evidence type="ECO:0000259" key="4">
    <source>
        <dbReference type="PROSITE" id="PS51194"/>
    </source>
</evidence>
<protein>
    <recommendedName>
        <fullName evidence="7">Helicase ATP-binding domain-containing protein</fullName>
    </recommendedName>
</protein>
<dbReference type="GO" id="GO:0000403">
    <property type="term" value="F:Y-form DNA binding"/>
    <property type="evidence" value="ECO:0007669"/>
    <property type="project" value="TreeGrafter"/>
</dbReference>
<reference evidence="6" key="1">
    <citation type="journal article" date="2017" name="Nat. Microbiol.">
        <title>Global analysis of biosynthetic gene clusters reveals vast potential of secondary metabolite production in Penicillium species.</title>
        <authorList>
            <person name="Nielsen J.C."/>
            <person name="Grijseels S."/>
            <person name="Prigent S."/>
            <person name="Ji B."/>
            <person name="Dainat J."/>
            <person name="Nielsen K.F."/>
            <person name="Frisvad J.C."/>
            <person name="Workman M."/>
            <person name="Nielsen J."/>
        </authorList>
    </citation>
    <scope>NUCLEOTIDE SEQUENCE [LARGE SCALE GENOMIC DNA]</scope>
    <source>
        <strain evidence="6">IBT 11843</strain>
    </source>
</reference>
<dbReference type="PANTHER" id="PTHR47396:SF1">
    <property type="entry name" value="ATP-DEPENDENT HELICASE IRC3-RELATED"/>
    <property type="match status" value="1"/>
</dbReference>
<dbReference type="GO" id="GO:0016787">
    <property type="term" value="F:hydrolase activity"/>
    <property type="evidence" value="ECO:0007669"/>
    <property type="project" value="InterPro"/>
</dbReference>
<feature type="region of interest" description="Disordered" evidence="2">
    <location>
        <begin position="421"/>
        <end position="447"/>
    </location>
</feature>
<proteinExistence type="predicted"/>
<dbReference type="SMART" id="SM00490">
    <property type="entry name" value="HELICc"/>
    <property type="match status" value="1"/>
</dbReference>
<sequence>MELVRRFGLLAISRLPRRPPRVSPALHWHNARFNTTASPLHGSNIVLRDYQEDCIQSVLNYLDKGERRLGISLATGAGKTVIFTQLIGRISPRDGKATKTMIIVHRRELVEQAAKHCRLAYPDKTVEIEMAHNVATGHGDIIIASVQTLARGRIDNFDPSAFKLILVDEAHHIVAKSYRKVLGHFGLNEPSANAPVLVGVSATFSRFDGLKLGAAIDHIVYHKDYVDMIGDKWLADAAFTTVKSEANLSKVKKDQFGDFAVGSLSEAVNTVTTNNITVRAWLANAQDQKSTLVFCVDVEHARQLTATFRDHGVDARYITATTHKSTRAEQLDAFRNQEFPVLLNCGLFTEGTDIPNIDCVLLARPTRSKNLLIQMIGRGLRLFPGKKDCHIIDMVASLATGVLTTPTLFGLHPDEVLNKSTAEELRRDREEPTLEAPSTEQKPAPAEDVNLQFTKYDSVYDLLEDVRSERHIRSISKNSWVRVDHEKYVLSDSSGWLTLEKEKNIFNVRHVMKFANVVSDQPQYTRPRLIASGSDFETAVRAADTYASDKFEEHFIASWKPWRQNPATAGQVKLLNQARIRKGKVRAGDLTRGQAADMITKLKFGGKKRFKQNEVERRKAEREADAANRLSELQKRAEVKVGPLEG</sequence>
<evidence type="ECO:0000313" key="6">
    <source>
        <dbReference type="Proteomes" id="UP000191522"/>
    </source>
</evidence>
<dbReference type="OMA" id="HVIDMVA"/>
<dbReference type="GO" id="GO:0005759">
    <property type="term" value="C:mitochondrial matrix"/>
    <property type="evidence" value="ECO:0007669"/>
    <property type="project" value="TreeGrafter"/>
</dbReference>
<dbReference type="InterPro" id="IPR027417">
    <property type="entry name" value="P-loop_NTPase"/>
</dbReference>
<feature type="domain" description="Helicase C-terminal" evidence="4">
    <location>
        <begin position="277"/>
        <end position="433"/>
    </location>
</feature>
<comment type="caution">
    <text evidence="5">The sequence shown here is derived from an EMBL/GenBank/DDBJ whole genome shotgun (WGS) entry which is preliminary data.</text>
</comment>
<gene>
    <name evidence="5" type="ORF">PENDEC_c015G00915</name>
</gene>
<dbReference type="Gene3D" id="3.40.50.300">
    <property type="entry name" value="P-loop containing nucleotide triphosphate hydrolases"/>
    <property type="match status" value="2"/>
</dbReference>
<dbReference type="AlphaFoldDB" id="A0A1V6P8M1"/>
<evidence type="ECO:0000313" key="5">
    <source>
        <dbReference type="EMBL" id="OQD73344.1"/>
    </source>
</evidence>
<evidence type="ECO:0000259" key="3">
    <source>
        <dbReference type="PROSITE" id="PS51192"/>
    </source>
</evidence>
<evidence type="ECO:0000256" key="1">
    <source>
        <dbReference type="ARBA" id="ARBA00022806"/>
    </source>
</evidence>
<dbReference type="OrthoDB" id="16911at2759"/>
<dbReference type="EMBL" id="MDYL01000015">
    <property type="protein sequence ID" value="OQD73344.1"/>
    <property type="molecule type" value="Genomic_DNA"/>
</dbReference>
<evidence type="ECO:0000256" key="2">
    <source>
        <dbReference type="SAM" id="MobiDB-lite"/>
    </source>
</evidence>
<dbReference type="STRING" id="69771.A0A1V6P8M1"/>
<dbReference type="InterPro" id="IPR014001">
    <property type="entry name" value="Helicase_ATP-bd"/>
</dbReference>
<dbReference type="SMART" id="SM00487">
    <property type="entry name" value="DEXDc"/>
    <property type="match status" value="1"/>
</dbReference>
<dbReference type="CDD" id="cd18799">
    <property type="entry name" value="SF2_C_EcoAI-like"/>
    <property type="match status" value="1"/>
</dbReference>
<keyword evidence="1" id="KW-0067">ATP-binding</keyword>
<dbReference type="SUPFAM" id="SSF52540">
    <property type="entry name" value="P-loop containing nucleoside triphosphate hydrolases"/>
    <property type="match status" value="1"/>
</dbReference>
<dbReference type="Pfam" id="PF00271">
    <property type="entry name" value="Helicase_C"/>
    <property type="match status" value="1"/>
</dbReference>
<evidence type="ECO:0008006" key="7">
    <source>
        <dbReference type="Google" id="ProtNLM"/>
    </source>
</evidence>
<feature type="domain" description="Helicase ATP-binding" evidence="3">
    <location>
        <begin position="60"/>
        <end position="222"/>
    </location>
</feature>
<dbReference type="GO" id="GO:0005524">
    <property type="term" value="F:ATP binding"/>
    <property type="evidence" value="ECO:0007669"/>
    <property type="project" value="InterPro"/>
</dbReference>
<name>A0A1V6P8M1_PENDC</name>
<feature type="compositionally biased region" description="Basic and acidic residues" evidence="2">
    <location>
        <begin position="611"/>
        <end position="629"/>
    </location>
</feature>
<dbReference type="Proteomes" id="UP000191522">
    <property type="component" value="Unassembled WGS sequence"/>
</dbReference>
<dbReference type="GO" id="GO:0070125">
    <property type="term" value="P:mitochondrial translational elongation"/>
    <property type="evidence" value="ECO:0007669"/>
    <property type="project" value="TreeGrafter"/>
</dbReference>
<dbReference type="Pfam" id="PF04851">
    <property type="entry name" value="ResIII"/>
    <property type="match status" value="1"/>
</dbReference>
<keyword evidence="1" id="KW-0347">Helicase</keyword>
<keyword evidence="6" id="KW-1185">Reference proteome</keyword>
<organism evidence="5 6">
    <name type="scientific">Penicillium decumbens</name>
    <dbReference type="NCBI Taxonomy" id="69771"/>
    <lineage>
        <taxon>Eukaryota</taxon>
        <taxon>Fungi</taxon>
        <taxon>Dikarya</taxon>
        <taxon>Ascomycota</taxon>
        <taxon>Pezizomycotina</taxon>
        <taxon>Eurotiomycetes</taxon>
        <taxon>Eurotiomycetidae</taxon>
        <taxon>Eurotiales</taxon>
        <taxon>Aspergillaceae</taxon>
        <taxon>Penicillium</taxon>
    </lineage>
</organism>
<dbReference type="GO" id="GO:0061749">
    <property type="term" value="F:forked DNA-dependent helicase activity"/>
    <property type="evidence" value="ECO:0007669"/>
    <property type="project" value="TreeGrafter"/>
</dbReference>
<keyword evidence="1" id="KW-0378">Hydrolase</keyword>
<dbReference type="GO" id="GO:0032042">
    <property type="term" value="P:mitochondrial DNA metabolic process"/>
    <property type="evidence" value="ECO:0007669"/>
    <property type="project" value="TreeGrafter"/>
</dbReference>
<dbReference type="PROSITE" id="PS51192">
    <property type="entry name" value="HELICASE_ATP_BIND_1"/>
    <property type="match status" value="1"/>
</dbReference>
<dbReference type="InterPro" id="IPR006935">
    <property type="entry name" value="Helicase/UvrB_N"/>
</dbReference>
<dbReference type="InterPro" id="IPR050742">
    <property type="entry name" value="Helicase_Restrict-Modif_Enz"/>
</dbReference>